<feature type="region of interest" description="Disordered" evidence="1">
    <location>
        <begin position="80"/>
        <end position="134"/>
    </location>
</feature>
<evidence type="ECO:0000256" key="2">
    <source>
        <dbReference type="SAM" id="Phobius"/>
    </source>
</evidence>
<reference evidence="3" key="1">
    <citation type="submission" date="2023-05" db="EMBL/GenBank/DDBJ databases">
        <title>Nepenthes gracilis genome sequencing.</title>
        <authorList>
            <person name="Fukushima K."/>
        </authorList>
    </citation>
    <scope>NUCLEOTIDE SEQUENCE</scope>
    <source>
        <strain evidence="3">SING2019-196</strain>
    </source>
</reference>
<gene>
    <name evidence="3" type="ORF">Nepgr_015261</name>
</gene>
<keyword evidence="4" id="KW-1185">Reference proteome</keyword>
<keyword evidence="2" id="KW-0812">Transmembrane</keyword>
<evidence type="ECO:0008006" key="5">
    <source>
        <dbReference type="Google" id="ProtNLM"/>
    </source>
</evidence>
<organism evidence="3 4">
    <name type="scientific">Nepenthes gracilis</name>
    <name type="common">Slender pitcher plant</name>
    <dbReference type="NCBI Taxonomy" id="150966"/>
    <lineage>
        <taxon>Eukaryota</taxon>
        <taxon>Viridiplantae</taxon>
        <taxon>Streptophyta</taxon>
        <taxon>Embryophyta</taxon>
        <taxon>Tracheophyta</taxon>
        <taxon>Spermatophyta</taxon>
        <taxon>Magnoliopsida</taxon>
        <taxon>eudicotyledons</taxon>
        <taxon>Gunneridae</taxon>
        <taxon>Pentapetalae</taxon>
        <taxon>Caryophyllales</taxon>
        <taxon>Nepenthaceae</taxon>
        <taxon>Nepenthes</taxon>
    </lineage>
</organism>
<dbReference type="PANTHER" id="PTHR33429:SF2">
    <property type="entry name" value="OS01G0888850 PROTEIN"/>
    <property type="match status" value="1"/>
</dbReference>
<dbReference type="PANTHER" id="PTHR33429">
    <property type="entry name" value="OS02G0708000 PROTEIN-RELATED"/>
    <property type="match status" value="1"/>
</dbReference>
<dbReference type="Proteomes" id="UP001279734">
    <property type="component" value="Unassembled WGS sequence"/>
</dbReference>
<evidence type="ECO:0000313" key="4">
    <source>
        <dbReference type="Proteomes" id="UP001279734"/>
    </source>
</evidence>
<dbReference type="AlphaFoldDB" id="A0AAD3SML4"/>
<feature type="transmembrane region" description="Helical" evidence="2">
    <location>
        <begin position="31"/>
        <end position="52"/>
    </location>
</feature>
<proteinExistence type="predicted"/>
<evidence type="ECO:0000313" key="3">
    <source>
        <dbReference type="EMBL" id="GMH13420.1"/>
    </source>
</evidence>
<name>A0AAD3SML4_NEPGR</name>
<comment type="caution">
    <text evidence="3">The sequence shown here is derived from an EMBL/GenBank/DDBJ whole genome shotgun (WGS) entry which is preliminary data.</text>
</comment>
<protein>
    <recommendedName>
        <fullName evidence="5">Transmembrane protein</fullName>
    </recommendedName>
</protein>
<evidence type="ECO:0000256" key="1">
    <source>
        <dbReference type="SAM" id="MobiDB-lite"/>
    </source>
</evidence>
<dbReference type="EMBL" id="BSYO01000013">
    <property type="protein sequence ID" value="GMH13420.1"/>
    <property type="molecule type" value="Genomic_DNA"/>
</dbReference>
<keyword evidence="2" id="KW-0472">Membrane</keyword>
<keyword evidence="2" id="KW-1133">Transmembrane helix</keyword>
<sequence length="134" mass="14015">MSTPTEPLIQPPPPSMFVTQQAYTAQSGHGAVGPVVAVLAVIAILGVIAAMIGRLCTGRSIMGYGQFDVEGWMERKCSSCLDGHVGHPPRPSRALPVASSANTNGSVRPSIPAEEIKEAEEEPDDGSQHSHAES</sequence>
<accession>A0AAD3SML4</accession>